<gene>
    <name evidence="2" type="ORF">PHMEG_00019775</name>
</gene>
<name>A0A225VR63_9STRA</name>
<reference evidence="3" key="1">
    <citation type="submission" date="2017-03" db="EMBL/GenBank/DDBJ databases">
        <title>Phytopthora megakarya and P. palmivora, two closely related causual agents of cacao black pod achieved similar genome size and gene model numbers by different mechanisms.</title>
        <authorList>
            <person name="Ali S."/>
            <person name="Shao J."/>
            <person name="Larry D.J."/>
            <person name="Kronmiller B."/>
            <person name="Shen D."/>
            <person name="Strem M.D."/>
            <person name="Melnick R.L."/>
            <person name="Guiltinan M.J."/>
            <person name="Tyler B.M."/>
            <person name="Meinhardt L.W."/>
            <person name="Bailey B.A."/>
        </authorList>
    </citation>
    <scope>NUCLEOTIDE SEQUENCE [LARGE SCALE GENOMIC DNA]</scope>
    <source>
        <strain evidence="3">zdho120</strain>
    </source>
</reference>
<evidence type="ECO:0000313" key="2">
    <source>
        <dbReference type="EMBL" id="OWZ07795.1"/>
    </source>
</evidence>
<feature type="region of interest" description="Disordered" evidence="1">
    <location>
        <begin position="1"/>
        <end position="63"/>
    </location>
</feature>
<dbReference type="OrthoDB" id="129649at2759"/>
<dbReference type="EMBL" id="NBNE01003399">
    <property type="protein sequence ID" value="OWZ07795.1"/>
    <property type="molecule type" value="Genomic_DNA"/>
</dbReference>
<dbReference type="AlphaFoldDB" id="A0A225VR63"/>
<proteinExistence type="predicted"/>
<keyword evidence="3" id="KW-1185">Reference proteome</keyword>
<feature type="compositionally biased region" description="Basic and acidic residues" evidence="1">
    <location>
        <begin position="30"/>
        <end position="44"/>
    </location>
</feature>
<comment type="caution">
    <text evidence="2">The sequence shown here is derived from an EMBL/GenBank/DDBJ whole genome shotgun (WGS) entry which is preliminary data.</text>
</comment>
<accession>A0A225VR63</accession>
<organism evidence="2 3">
    <name type="scientific">Phytophthora megakarya</name>
    <dbReference type="NCBI Taxonomy" id="4795"/>
    <lineage>
        <taxon>Eukaryota</taxon>
        <taxon>Sar</taxon>
        <taxon>Stramenopiles</taxon>
        <taxon>Oomycota</taxon>
        <taxon>Peronosporomycetes</taxon>
        <taxon>Peronosporales</taxon>
        <taxon>Peronosporaceae</taxon>
        <taxon>Phytophthora</taxon>
    </lineage>
</organism>
<evidence type="ECO:0000256" key="1">
    <source>
        <dbReference type="SAM" id="MobiDB-lite"/>
    </source>
</evidence>
<sequence>MDAASEAAELEQKIPVPVPVNAEAKPSMNDGHEVESHTAARETGSDNAPGGNDAGNGDKGGRIDNAELMKVLLATGEPMDKLEETNPKLEMSLADNKKNDLRVNTFMTPPRKPPSIKYQTYLFPTCSAFTLHIKRKQEQHMDFLQFIHPHKVKADVSMKQKDSKESRTPTRAR</sequence>
<dbReference type="Proteomes" id="UP000198211">
    <property type="component" value="Unassembled WGS sequence"/>
</dbReference>
<protein>
    <submittedName>
        <fullName evidence="2">Uncharacterized protein</fullName>
    </submittedName>
</protein>
<feature type="region of interest" description="Disordered" evidence="1">
    <location>
        <begin position="154"/>
        <end position="173"/>
    </location>
</feature>
<evidence type="ECO:0000313" key="3">
    <source>
        <dbReference type="Proteomes" id="UP000198211"/>
    </source>
</evidence>